<dbReference type="Pfam" id="PF00096">
    <property type="entry name" value="zf-C2H2"/>
    <property type="match status" value="1"/>
</dbReference>
<dbReference type="GO" id="GO:0000981">
    <property type="term" value="F:DNA-binding transcription factor activity, RNA polymerase II-specific"/>
    <property type="evidence" value="ECO:0007669"/>
    <property type="project" value="TreeGrafter"/>
</dbReference>
<evidence type="ECO:0000313" key="9">
    <source>
        <dbReference type="EMBL" id="RCH80241.1"/>
    </source>
</evidence>
<dbReference type="FunFam" id="3.30.160.60:FF:000032">
    <property type="entry name" value="Krueppel-like factor 4"/>
    <property type="match status" value="1"/>
</dbReference>
<keyword evidence="1" id="KW-0479">Metal-binding</keyword>
<evidence type="ECO:0000256" key="5">
    <source>
        <dbReference type="ARBA" id="ARBA00023015"/>
    </source>
</evidence>
<proteinExistence type="predicted"/>
<dbReference type="InterPro" id="IPR013087">
    <property type="entry name" value="Znf_C2H2_type"/>
</dbReference>
<organism evidence="9 10">
    <name type="scientific">Rhizopus stolonifer</name>
    <name type="common">Rhizopus nigricans</name>
    <dbReference type="NCBI Taxonomy" id="4846"/>
    <lineage>
        <taxon>Eukaryota</taxon>
        <taxon>Fungi</taxon>
        <taxon>Fungi incertae sedis</taxon>
        <taxon>Mucoromycota</taxon>
        <taxon>Mucoromycotina</taxon>
        <taxon>Mucoromycetes</taxon>
        <taxon>Mucorales</taxon>
        <taxon>Mucorineae</taxon>
        <taxon>Rhizopodaceae</taxon>
        <taxon>Rhizopus</taxon>
    </lineage>
</organism>
<keyword evidence="6" id="KW-0804">Transcription</keyword>
<comment type="caution">
    <text evidence="9">The sequence shown here is derived from an EMBL/GenBank/DDBJ whole genome shotgun (WGS) entry which is preliminary data.</text>
</comment>
<dbReference type="Proteomes" id="UP000253551">
    <property type="component" value="Unassembled WGS sequence"/>
</dbReference>
<dbReference type="InterPro" id="IPR036236">
    <property type="entry name" value="Znf_C2H2_sf"/>
</dbReference>
<dbReference type="GO" id="GO:0000978">
    <property type="term" value="F:RNA polymerase II cis-regulatory region sequence-specific DNA binding"/>
    <property type="evidence" value="ECO:0007669"/>
    <property type="project" value="TreeGrafter"/>
</dbReference>
<dbReference type="GO" id="GO:0000785">
    <property type="term" value="C:chromatin"/>
    <property type="evidence" value="ECO:0007669"/>
    <property type="project" value="TreeGrafter"/>
</dbReference>
<feature type="domain" description="C2H2-type" evidence="8">
    <location>
        <begin position="51"/>
        <end position="80"/>
    </location>
</feature>
<keyword evidence="2" id="KW-0677">Repeat</keyword>
<dbReference type="PROSITE" id="PS00028">
    <property type="entry name" value="ZINC_FINGER_C2H2_1"/>
    <property type="match status" value="2"/>
</dbReference>
<dbReference type="SUPFAM" id="SSF57667">
    <property type="entry name" value="beta-beta-alpha zinc fingers"/>
    <property type="match status" value="2"/>
</dbReference>
<feature type="non-terminal residue" evidence="9">
    <location>
        <position position="198"/>
    </location>
</feature>
<keyword evidence="4" id="KW-0862">Zinc</keyword>
<dbReference type="PANTHER" id="PTHR14003">
    <property type="entry name" value="TRANSCRIPTIONAL REPRESSOR PROTEIN YY"/>
    <property type="match status" value="1"/>
</dbReference>
<dbReference type="EMBL" id="PJQM01006108">
    <property type="protein sequence ID" value="RCH80241.1"/>
    <property type="molecule type" value="Genomic_DNA"/>
</dbReference>
<gene>
    <name evidence="9" type="ORF">CU098_003192</name>
</gene>
<feature type="domain" description="C2H2-type" evidence="8">
    <location>
        <begin position="81"/>
        <end position="111"/>
    </location>
</feature>
<dbReference type="STRING" id="4846.A0A367IRX4"/>
<evidence type="ECO:0000256" key="2">
    <source>
        <dbReference type="ARBA" id="ARBA00022737"/>
    </source>
</evidence>
<keyword evidence="3 7" id="KW-0863">Zinc-finger</keyword>
<evidence type="ECO:0000256" key="3">
    <source>
        <dbReference type="ARBA" id="ARBA00022771"/>
    </source>
</evidence>
<evidence type="ECO:0000256" key="4">
    <source>
        <dbReference type="ARBA" id="ARBA00022833"/>
    </source>
</evidence>
<feature type="non-terminal residue" evidence="9">
    <location>
        <position position="1"/>
    </location>
</feature>
<dbReference type="OrthoDB" id="654211at2759"/>
<sequence length="198" mass="23478">DVALTWQDMSEFTQMKDHMCATNLNVEKNSPSVQISALKVHSRTHTGEKPHECEYEDCKKTFGDSSSLARHRRIHTGKRPYQCSLEGCTKYFAHKSIMRQHQRQSHETQTKKAPLQWIPWSEMLLPENRRLSLLAQQLKSEDREKYNKVIEIRSAVQSRLDYLYNEKFNIISYLRKQHSMWNLNHLKATDKRQSLVYI</sequence>
<dbReference type="GO" id="GO:0008270">
    <property type="term" value="F:zinc ion binding"/>
    <property type="evidence" value="ECO:0007669"/>
    <property type="project" value="UniProtKB-KW"/>
</dbReference>
<dbReference type="GO" id="GO:0031519">
    <property type="term" value="C:PcG protein complex"/>
    <property type="evidence" value="ECO:0007669"/>
    <property type="project" value="TreeGrafter"/>
</dbReference>
<name>A0A367IRX4_RHIST</name>
<evidence type="ECO:0000256" key="6">
    <source>
        <dbReference type="ARBA" id="ARBA00023163"/>
    </source>
</evidence>
<evidence type="ECO:0000313" key="10">
    <source>
        <dbReference type="Proteomes" id="UP000253551"/>
    </source>
</evidence>
<dbReference type="AlphaFoldDB" id="A0A367IRX4"/>
<dbReference type="Gene3D" id="3.30.160.60">
    <property type="entry name" value="Classic Zinc Finger"/>
    <property type="match status" value="3"/>
</dbReference>
<dbReference type="PROSITE" id="PS50157">
    <property type="entry name" value="ZINC_FINGER_C2H2_2"/>
    <property type="match status" value="2"/>
</dbReference>
<dbReference type="PANTHER" id="PTHR14003:SF19">
    <property type="entry name" value="YY2 TRANSCRIPTION FACTOR"/>
    <property type="match status" value="1"/>
</dbReference>
<evidence type="ECO:0000256" key="7">
    <source>
        <dbReference type="PROSITE-ProRule" id="PRU00042"/>
    </source>
</evidence>
<keyword evidence="10" id="KW-1185">Reference proteome</keyword>
<accession>A0A367IRX4</accession>
<evidence type="ECO:0000259" key="8">
    <source>
        <dbReference type="PROSITE" id="PS50157"/>
    </source>
</evidence>
<keyword evidence="5" id="KW-0805">Transcription regulation</keyword>
<dbReference type="SMART" id="SM00355">
    <property type="entry name" value="ZnF_C2H2"/>
    <property type="match status" value="2"/>
</dbReference>
<dbReference type="GO" id="GO:0005667">
    <property type="term" value="C:transcription regulator complex"/>
    <property type="evidence" value="ECO:0007669"/>
    <property type="project" value="TreeGrafter"/>
</dbReference>
<reference evidence="9 10" key="1">
    <citation type="journal article" date="2018" name="G3 (Bethesda)">
        <title>Phylogenetic and Phylogenomic Definition of Rhizopus Species.</title>
        <authorList>
            <person name="Gryganskyi A.P."/>
            <person name="Golan J."/>
            <person name="Dolatabadi S."/>
            <person name="Mondo S."/>
            <person name="Robb S."/>
            <person name="Idnurm A."/>
            <person name="Muszewska A."/>
            <person name="Steczkiewicz K."/>
            <person name="Masonjones S."/>
            <person name="Liao H.L."/>
            <person name="Gajdeczka M.T."/>
            <person name="Anike F."/>
            <person name="Vuek A."/>
            <person name="Anishchenko I.M."/>
            <person name="Voigt K."/>
            <person name="de Hoog G.S."/>
            <person name="Smith M.E."/>
            <person name="Heitman J."/>
            <person name="Vilgalys R."/>
            <person name="Stajich J.E."/>
        </authorList>
    </citation>
    <scope>NUCLEOTIDE SEQUENCE [LARGE SCALE GENOMIC DNA]</scope>
    <source>
        <strain evidence="9 10">LSU 92-RS-03</strain>
    </source>
</reference>
<evidence type="ECO:0000256" key="1">
    <source>
        <dbReference type="ARBA" id="ARBA00022723"/>
    </source>
</evidence>
<protein>
    <recommendedName>
        <fullName evidence="8">C2H2-type domain-containing protein</fullName>
    </recommendedName>
</protein>